<dbReference type="NCBIfam" id="TIGR03790">
    <property type="entry name" value="TIGR03790 family protein"/>
    <property type="match status" value="1"/>
</dbReference>
<dbReference type="Proteomes" id="UP001275932">
    <property type="component" value="Unassembled WGS sequence"/>
</dbReference>
<comment type="caution">
    <text evidence="1">The sequence shown here is derived from an EMBL/GenBank/DDBJ whole genome shotgun (WGS) entry which is preliminary data.</text>
</comment>
<accession>A0ABU4WHL5</accession>
<reference evidence="1 2" key="1">
    <citation type="submission" date="2022-03" db="EMBL/GenBank/DDBJ databases">
        <title>Novel taxa within the pig intestine.</title>
        <authorList>
            <person name="Wylensek D."/>
            <person name="Bishof K."/>
            <person name="Afrizal A."/>
            <person name="Clavel T."/>
        </authorList>
    </citation>
    <scope>NUCLEOTIDE SEQUENCE [LARGE SCALE GENOMIC DNA]</scope>
    <source>
        <strain evidence="1 2">CLA-KB-P66</strain>
    </source>
</reference>
<keyword evidence="2" id="KW-1185">Reference proteome</keyword>
<evidence type="ECO:0000313" key="1">
    <source>
        <dbReference type="EMBL" id="MDX8416056.1"/>
    </source>
</evidence>
<name>A0ABU4WHL5_9BACT</name>
<proteinExistence type="predicted"/>
<protein>
    <submittedName>
        <fullName evidence="1">TIGR03790 family protein</fullName>
    </submittedName>
</protein>
<organism evidence="1 2">
    <name type="scientific">Intestinicryptomonas porci</name>
    <dbReference type="NCBI Taxonomy" id="2926320"/>
    <lineage>
        <taxon>Bacteria</taxon>
        <taxon>Pseudomonadati</taxon>
        <taxon>Verrucomicrobiota</taxon>
        <taxon>Opitutia</taxon>
        <taxon>Opitutales</taxon>
        <taxon>Intestinicryptomonaceae</taxon>
        <taxon>Intestinicryptomonas</taxon>
    </lineage>
</organism>
<gene>
    <name evidence="1" type="ORF">MOX91_07700</name>
</gene>
<dbReference type="InterPro" id="IPR022265">
    <property type="entry name" value="CHP03790"/>
</dbReference>
<evidence type="ECO:0000313" key="2">
    <source>
        <dbReference type="Proteomes" id="UP001275932"/>
    </source>
</evidence>
<dbReference type="EMBL" id="JALBUT010000008">
    <property type="protein sequence ID" value="MDX8416056.1"/>
    <property type="molecule type" value="Genomic_DNA"/>
</dbReference>
<sequence>MLIFASCINLQAANVFVLANKNSEKSKKLAEDYCELRSIPKENVVILDVKDSANISREDYDKKIAEKLFKVLKEREAVKDILNSENPKHALVVKSDVDYVVIAKGVPYRISEEKISPDAKISATANNSACVDSELAMLLKGKYELRGMQKNPLFGLNRQRGDYKKENFLAVSRLDGLNFSDALNLADSALSAEEKGLRGRAYIDMSKKYPTGDKWLLSAKKTIEELGFDVSSDEKPQLFNYFDRFDAPAFYFGWYTDMPRYYPQSKDVKYSSGASALHIYSYSAQNLSNPRDWTPSFAARNAAVAFGYINEPFLTFTHRSDVYMHYISRGFEAGEAAFYSMSAFSWKGIMLADPLYSPLKKTLQSQLEDIENGKIDGLSQYAVIRKMNLFLLENGNARKAIEIAESFIPKLNEKFALNWKLALLYGNLDEEKSIALAREAAKEAKENFQNFGLAFEISDFLKSKNLKEESAKLCLEILNSTNDADFLQKVIPVLLNKESFSANEREFLEKKLSNLNKKQN</sequence>